<dbReference type="eggNOG" id="ENOG502REQY">
    <property type="taxonomic scope" value="Eukaryota"/>
</dbReference>
<dbReference type="Gene3D" id="3.40.50.150">
    <property type="entry name" value="Vaccinia Virus protein VP39"/>
    <property type="match status" value="1"/>
</dbReference>
<dbReference type="CDD" id="cd02440">
    <property type="entry name" value="AdoMet_MTases"/>
    <property type="match status" value="1"/>
</dbReference>
<feature type="domain" description="Methyltransferase type 11" evidence="1">
    <location>
        <begin position="381"/>
        <end position="467"/>
    </location>
</feature>
<protein>
    <recommendedName>
        <fullName evidence="1">Methyltransferase type 11 domain-containing protein</fullName>
    </recommendedName>
</protein>
<dbReference type="Proteomes" id="UP000011713">
    <property type="component" value="Unassembled WGS sequence"/>
</dbReference>
<accession>M4BDX3</accession>
<dbReference type="PANTHER" id="PTHR43861:SF1">
    <property type="entry name" value="TRANS-ACONITATE 2-METHYLTRANSFERASE"/>
    <property type="match status" value="1"/>
</dbReference>
<organism evidence="2 3">
    <name type="scientific">Hyaloperonospora arabidopsidis (strain Emoy2)</name>
    <name type="common">Downy mildew agent</name>
    <name type="synonym">Peronospora arabidopsidis</name>
    <dbReference type="NCBI Taxonomy" id="559515"/>
    <lineage>
        <taxon>Eukaryota</taxon>
        <taxon>Sar</taxon>
        <taxon>Stramenopiles</taxon>
        <taxon>Oomycota</taxon>
        <taxon>Peronosporomycetes</taxon>
        <taxon>Peronosporales</taxon>
        <taxon>Peronosporaceae</taxon>
        <taxon>Hyaloperonospora</taxon>
    </lineage>
</organism>
<evidence type="ECO:0000259" key="1">
    <source>
        <dbReference type="Pfam" id="PF08241"/>
    </source>
</evidence>
<dbReference type="InterPro" id="IPR011990">
    <property type="entry name" value="TPR-like_helical_dom_sf"/>
</dbReference>
<dbReference type="InterPro" id="IPR029063">
    <property type="entry name" value="SAM-dependent_MTases_sf"/>
</dbReference>
<dbReference type="EMBL" id="JH598169">
    <property type="status" value="NOT_ANNOTATED_CDS"/>
    <property type="molecule type" value="Genomic_DNA"/>
</dbReference>
<dbReference type="STRING" id="559515.M4BDX3"/>
<sequence length="548" mass="60865">MNRAALHEEAGIETYTLLYFTSTWTNAIDDIILPRLRAVLDEVNALFRKHQLIELLQVIRTEDSGKVSDDNVHWLDVLLYTVTELPACVMLDAEGQVLTEENMRVLEEASSSCNRHGQLEWDFVDFVSMCRINVDSFTKIEVYRHPGLSPNLRVREVLKELVKHNEASAAAAWSALRPLWQFSGFDLCHAPPPLLEADDATLVAMREKALELFESGEFLPAATGFVNVLVRCPTCTKSSFNLAVILQTIGEIYFAVRSMLRVVALDDNDFVAHTVLRSVYYLEEPDLVVSGYRQILSAHPESHVRTAHTFATMQGPTTTSTAAPAYVAKVFDELADSFEDKLVARLEYRVPWQLVEALQKLSPAGFTLKDSTTKPTWIVADVGCGTGLCGRLLRPHVKHITGVDISPLMIEKTRAQGSYDELYTVDITPFLESCADGSLDLIISADVWIYVGALEQVFESAARALRASTGWMAFSIERLYPDATGSIEDTATGFRLAPSGRFQHSHGYIASLASRFAFTIALQEDVSVRKEGGGPIPGRIYLLQRVAT</sequence>
<dbReference type="GO" id="GO:0008757">
    <property type="term" value="F:S-adenosylmethionine-dependent methyltransferase activity"/>
    <property type="evidence" value="ECO:0007669"/>
    <property type="project" value="InterPro"/>
</dbReference>
<keyword evidence="3" id="KW-1185">Reference proteome</keyword>
<reference evidence="2" key="2">
    <citation type="submission" date="2015-06" db="UniProtKB">
        <authorList>
            <consortium name="EnsemblProtists"/>
        </authorList>
    </citation>
    <scope>IDENTIFICATION</scope>
    <source>
        <strain evidence="2">Emoy2</strain>
    </source>
</reference>
<dbReference type="VEuPathDB" id="FungiDB:HpaG804491"/>
<name>M4BDX3_HYAAE</name>
<dbReference type="EnsemblProtists" id="HpaT804491">
    <property type="protein sequence ID" value="HpaP804491"/>
    <property type="gene ID" value="HpaG804491"/>
</dbReference>
<dbReference type="HOGENOM" id="CLU_034833_2_0_1"/>
<evidence type="ECO:0000313" key="2">
    <source>
        <dbReference type="EnsemblProtists" id="HpaP804491"/>
    </source>
</evidence>
<dbReference type="Pfam" id="PF08241">
    <property type="entry name" value="Methyltransf_11"/>
    <property type="match status" value="1"/>
</dbReference>
<dbReference type="InParanoid" id="M4BDX3"/>
<reference evidence="3" key="1">
    <citation type="journal article" date="2010" name="Science">
        <title>Signatures of adaptation to obligate biotrophy in the Hyaloperonospora arabidopsidis genome.</title>
        <authorList>
            <person name="Baxter L."/>
            <person name="Tripathy S."/>
            <person name="Ishaque N."/>
            <person name="Boot N."/>
            <person name="Cabral A."/>
            <person name="Kemen E."/>
            <person name="Thines M."/>
            <person name="Ah-Fong A."/>
            <person name="Anderson R."/>
            <person name="Badejoko W."/>
            <person name="Bittner-Eddy P."/>
            <person name="Boore J.L."/>
            <person name="Chibucos M.C."/>
            <person name="Coates M."/>
            <person name="Dehal P."/>
            <person name="Delehaunty K."/>
            <person name="Dong S."/>
            <person name="Downton P."/>
            <person name="Dumas B."/>
            <person name="Fabro G."/>
            <person name="Fronick C."/>
            <person name="Fuerstenberg S.I."/>
            <person name="Fulton L."/>
            <person name="Gaulin E."/>
            <person name="Govers F."/>
            <person name="Hughes L."/>
            <person name="Humphray S."/>
            <person name="Jiang R.H."/>
            <person name="Judelson H."/>
            <person name="Kamoun S."/>
            <person name="Kyung K."/>
            <person name="Meijer H."/>
            <person name="Minx P."/>
            <person name="Morris P."/>
            <person name="Nelson J."/>
            <person name="Phuntumart V."/>
            <person name="Qutob D."/>
            <person name="Rehmany A."/>
            <person name="Rougon-Cardoso A."/>
            <person name="Ryden P."/>
            <person name="Torto-Alalibo T."/>
            <person name="Studholme D."/>
            <person name="Wang Y."/>
            <person name="Win J."/>
            <person name="Wood J."/>
            <person name="Clifton S.W."/>
            <person name="Rogers J."/>
            <person name="Van den Ackerveken G."/>
            <person name="Jones J.D."/>
            <person name="McDowell J.M."/>
            <person name="Beynon J."/>
            <person name="Tyler B.M."/>
        </authorList>
    </citation>
    <scope>NUCLEOTIDE SEQUENCE [LARGE SCALE GENOMIC DNA]</scope>
    <source>
        <strain evidence="3">Emoy2</strain>
    </source>
</reference>
<dbReference type="SUPFAM" id="SSF48452">
    <property type="entry name" value="TPR-like"/>
    <property type="match status" value="1"/>
</dbReference>
<dbReference type="Gene3D" id="1.25.40.10">
    <property type="entry name" value="Tetratricopeptide repeat domain"/>
    <property type="match status" value="1"/>
</dbReference>
<dbReference type="AlphaFoldDB" id="M4BDX3"/>
<evidence type="ECO:0000313" key="3">
    <source>
        <dbReference type="Proteomes" id="UP000011713"/>
    </source>
</evidence>
<proteinExistence type="predicted"/>
<dbReference type="InterPro" id="IPR013216">
    <property type="entry name" value="Methyltransf_11"/>
</dbReference>
<dbReference type="OMA" id="HCQDERV"/>
<dbReference type="PANTHER" id="PTHR43861">
    <property type="entry name" value="TRANS-ACONITATE 2-METHYLTRANSFERASE-RELATED"/>
    <property type="match status" value="1"/>
</dbReference>
<dbReference type="SUPFAM" id="SSF53335">
    <property type="entry name" value="S-adenosyl-L-methionine-dependent methyltransferases"/>
    <property type="match status" value="1"/>
</dbReference>